<dbReference type="AlphaFoldDB" id="A0A8H6Q5S0"/>
<evidence type="ECO:0000313" key="1">
    <source>
        <dbReference type="EMBL" id="KAF7166147.1"/>
    </source>
</evidence>
<organism evidence="1 2">
    <name type="scientific">Aspergillus felis</name>
    <dbReference type="NCBI Taxonomy" id="1287682"/>
    <lineage>
        <taxon>Eukaryota</taxon>
        <taxon>Fungi</taxon>
        <taxon>Dikarya</taxon>
        <taxon>Ascomycota</taxon>
        <taxon>Pezizomycotina</taxon>
        <taxon>Eurotiomycetes</taxon>
        <taxon>Eurotiomycetidae</taxon>
        <taxon>Eurotiales</taxon>
        <taxon>Aspergillaceae</taxon>
        <taxon>Aspergillus</taxon>
        <taxon>Aspergillus subgen. Fumigati</taxon>
    </lineage>
</organism>
<dbReference type="OrthoDB" id="2624308at2759"/>
<dbReference type="EMBL" id="JACBAE010001308">
    <property type="protein sequence ID" value="KAF7166147.1"/>
    <property type="molecule type" value="Genomic_DNA"/>
</dbReference>
<accession>A0A8H6Q5S0</accession>
<comment type="caution">
    <text evidence="1">The sequence shown here is derived from an EMBL/GenBank/DDBJ whole genome shotgun (WGS) entry which is preliminary data.</text>
</comment>
<evidence type="ECO:0000313" key="2">
    <source>
        <dbReference type="Proteomes" id="UP000654922"/>
    </source>
</evidence>
<proteinExistence type="predicted"/>
<name>A0A8H6Q5S0_9EURO</name>
<reference evidence="1" key="1">
    <citation type="submission" date="2020-06" db="EMBL/GenBank/DDBJ databases">
        <title>Draft genome sequences of strains closely related to Aspergillus parafelis and Aspergillus hiratsukae.</title>
        <authorList>
            <person name="Dos Santos R.A.C."/>
            <person name="Rivero-Menendez O."/>
            <person name="Steenwyk J.L."/>
            <person name="Mead M.E."/>
            <person name="Goldman G.H."/>
            <person name="Alastruey-Izquierdo A."/>
            <person name="Rokas A."/>
        </authorList>
    </citation>
    <scope>NUCLEOTIDE SEQUENCE</scope>
    <source>
        <strain evidence="1">CNM-CM5623</strain>
    </source>
</reference>
<protein>
    <submittedName>
        <fullName evidence="1">Uncharacterized protein</fullName>
    </submittedName>
</protein>
<sequence>MEPIFQRPLTSRGSESYEQLKIFTLVDTNTLTVTLFRAVRPPVAMLLCGSEGGMQRALLCSYDWKSQTLYRESVLRVETLVLEKMSRVDRFRLGLKRPVPETVEAF</sequence>
<dbReference type="Proteomes" id="UP000654922">
    <property type="component" value="Unassembled WGS sequence"/>
</dbReference>
<gene>
    <name evidence="1" type="ORF">CNMCM5623_010024</name>
</gene>